<gene>
    <name evidence="1" type="ORF">HMPREF1059_00260</name>
</gene>
<reference evidence="1 2" key="1">
    <citation type="submission" date="2012-02" db="EMBL/GenBank/DDBJ databases">
        <title>The Genome Sequence of Parabacteroides distasonis CL09T03C24.</title>
        <authorList>
            <consortium name="The Broad Institute Genome Sequencing Platform"/>
            <person name="Earl A."/>
            <person name="Ward D."/>
            <person name="Feldgarden M."/>
            <person name="Gevers D."/>
            <person name="Zitomersky N.L."/>
            <person name="Coyne M.J."/>
            <person name="Comstock L.E."/>
            <person name="Young S.K."/>
            <person name="Zeng Q."/>
            <person name="Gargeya S."/>
            <person name="Fitzgerald M."/>
            <person name="Haas B."/>
            <person name="Abouelleil A."/>
            <person name="Alvarado L."/>
            <person name="Arachchi H.M."/>
            <person name="Berlin A."/>
            <person name="Chapman S.B."/>
            <person name="Gearin G."/>
            <person name="Goldberg J."/>
            <person name="Griggs A."/>
            <person name="Gujja S."/>
            <person name="Hansen M."/>
            <person name="Heiman D."/>
            <person name="Howarth C."/>
            <person name="Larimer J."/>
            <person name="Lui A."/>
            <person name="MacDonald P.J.P."/>
            <person name="McCowen C."/>
            <person name="Montmayeur A."/>
            <person name="Murphy C."/>
            <person name="Neiman D."/>
            <person name="Pearson M."/>
            <person name="Priest M."/>
            <person name="Roberts A."/>
            <person name="Saif S."/>
            <person name="Shea T."/>
            <person name="Sisk P."/>
            <person name="Stolte C."/>
            <person name="Sykes S."/>
            <person name="Wortman J."/>
            <person name="Nusbaum C."/>
            <person name="Birren B."/>
        </authorList>
    </citation>
    <scope>NUCLEOTIDE SEQUENCE [LARGE SCALE GENOMIC DNA]</scope>
    <source>
        <strain evidence="1 2">CL09T03C24</strain>
    </source>
</reference>
<protein>
    <submittedName>
        <fullName evidence="1">Uncharacterized protein</fullName>
    </submittedName>
</protein>
<dbReference type="AlphaFoldDB" id="A0AAD2TSU4"/>
<evidence type="ECO:0000313" key="1">
    <source>
        <dbReference type="EMBL" id="EKN33219.1"/>
    </source>
</evidence>
<evidence type="ECO:0000313" key="2">
    <source>
        <dbReference type="Proteomes" id="UP000006262"/>
    </source>
</evidence>
<proteinExistence type="predicted"/>
<organism evidence="1 2">
    <name type="scientific">Parabacteroides distasonis CL09T03C24</name>
    <dbReference type="NCBI Taxonomy" id="999417"/>
    <lineage>
        <taxon>Bacteria</taxon>
        <taxon>Pseudomonadati</taxon>
        <taxon>Bacteroidota</taxon>
        <taxon>Bacteroidia</taxon>
        <taxon>Bacteroidales</taxon>
        <taxon>Tannerellaceae</taxon>
        <taxon>Parabacteroides</taxon>
    </lineage>
</organism>
<dbReference type="RefSeq" id="WP_005862420.1">
    <property type="nucleotide sequence ID" value="NZ_JH976485.1"/>
</dbReference>
<dbReference type="EMBL" id="AGZN01000003">
    <property type="protein sequence ID" value="EKN33219.1"/>
    <property type="molecule type" value="Genomic_DNA"/>
</dbReference>
<accession>A0AAD2TSU4</accession>
<name>A0AAD2TSU4_PARDI</name>
<comment type="caution">
    <text evidence="1">The sequence shown here is derived from an EMBL/GenBank/DDBJ whole genome shotgun (WGS) entry which is preliminary data.</text>
</comment>
<dbReference type="Proteomes" id="UP000006262">
    <property type="component" value="Unassembled WGS sequence"/>
</dbReference>
<sequence>MEKASKIVSAAVLGKDFETVFVNGKAYVIHPPTIHKIAGAGYYLSDLKDGITVMDMLRSLKDVDTASRALSWLIQGDETLHEELSHGTFDEVIEALATGLSMISAENFYKLSVLAKNVALLTAKQRS</sequence>